<protein>
    <submittedName>
        <fullName evidence="2">Uncharacterized protein</fullName>
    </submittedName>
</protein>
<feature type="chain" id="PRO_5025495335" evidence="1">
    <location>
        <begin position="19"/>
        <end position="292"/>
    </location>
</feature>
<name>A0A6A5XG46_9PLEO</name>
<dbReference type="AlphaFoldDB" id="A0A6A5XG46"/>
<dbReference type="EMBL" id="ML978073">
    <property type="protein sequence ID" value="KAF2011903.1"/>
    <property type="molecule type" value="Genomic_DNA"/>
</dbReference>
<reference evidence="2" key="1">
    <citation type="journal article" date="2020" name="Stud. Mycol.">
        <title>101 Dothideomycetes genomes: a test case for predicting lifestyles and emergence of pathogens.</title>
        <authorList>
            <person name="Haridas S."/>
            <person name="Albert R."/>
            <person name="Binder M."/>
            <person name="Bloem J."/>
            <person name="Labutti K."/>
            <person name="Salamov A."/>
            <person name="Andreopoulos B."/>
            <person name="Baker S."/>
            <person name="Barry K."/>
            <person name="Bills G."/>
            <person name="Bluhm B."/>
            <person name="Cannon C."/>
            <person name="Castanera R."/>
            <person name="Culley D."/>
            <person name="Daum C."/>
            <person name="Ezra D."/>
            <person name="Gonzalez J."/>
            <person name="Henrissat B."/>
            <person name="Kuo A."/>
            <person name="Liang C."/>
            <person name="Lipzen A."/>
            <person name="Lutzoni F."/>
            <person name="Magnuson J."/>
            <person name="Mondo S."/>
            <person name="Nolan M."/>
            <person name="Ohm R."/>
            <person name="Pangilinan J."/>
            <person name="Park H.-J."/>
            <person name="Ramirez L."/>
            <person name="Alfaro M."/>
            <person name="Sun H."/>
            <person name="Tritt A."/>
            <person name="Yoshinaga Y."/>
            <person name="Zwiers L.-H."/>
            <person name="Turgeon B."/>
            <person name="Goodwin S."/>
            <person name="Spatafora J."/>
            <person name="Crous P."/>
            <person name="Grigoriev I."/>
        </authorList>
    </citation>
    <scope>NUCLEOTIDE SEQUENCE</scope>
    <source>
        <strain evidence="2">CBS 175.79</strain>
    </source>
</reference>
<keyword evidence="3" id="KW-1185">Reference proteome</keyword>
<organism evidence="2 3">
    <name type="scientific">Aaosphaeria arxii CBS 175.79</name>
    <dbReference type="NCBI Taxonomy" id="1450172"/>
    <lineage>
        <taxon>Eukaryota</taxon>
        <taxon>Fungi</taxon>
        <taxon>Dikarya</taxon>
        <taxon>Ascomycota</taxon>
        <taxon>Pezizomycotina</taxon>
        <taxon>Dothideomycetes</taxon>
        <taxon>Pleosporomycetidae</taxon>
        <taxon>Pleosporales</taxon>
        <taxon>Pleosporales incertae sedis</taxon>
        <taxon>Aaosphaeria</taxon>
    </lineage>
</organism>
<dbReference type="OrthoDB" id="2142213at2759"/>
<dbReference type="GeneID" id="54290775"/>
<dbReference type="Proteomes" id="UP000799778">
    <property type="component" value="Unassembled WGS sequence"/>
</dbReference>
<sequence length="292" mass="32755">MFHKAIILTGLLATTVLGSPVVANVRNANRLDKPVLSPQLPDLSKGLEANLNFAYGEIARWVTHGYEGNPRTNEVCQSYWKNNHLAWEDLWHFNATYRDCLAMSWNGCFHSKAELDPEDIFQIWGMIPVQMRSYTRHLIVLPAEAENHSSKSSAVWNDRDDIYIKGRPSMHEFLVAVAKSADLHGFPGIKDAYHNTTEWLEAYNKDSAVPSTIAQISQAENIAVHIAIALFDIRVPGGISSVLPGWRDIGNQQKQITKAAHPDLFGLHGAPKSRELQCNVTDRRPNSPWVIL</sequence>
<evidence type="ECO:0000256" key="1">
    <source>
        <dbReference type="SAM" id="SignalP"/>
    </source>
</evidence>
<gene>
    <name evidence="2" type="ORF">BU24DRAFT_485210</name>
</gene>
<accession>A0A6A5XG46</accession>
<evidence type="ECO:0000313" key="3">
    <source>
        <dbReference type="Proteomes" id="UP000799778"/>
    </source>
</evidence>
<feature type="signal peptide" evidence="1">
    <location>
        <begin position="1"/>
        <end position="18"/>
    </location>
</feature>
<proteinExistence type="predicted"/>
<keyword evidence="1" id="KW-0732">Signal</keyword>
<dbReference type="RefSeq" id="XP_033380242.1">
    <property type="nucleotide sequence ID" value="XM_033533378.1"/>
</dbReference>
<evidence type="ECO:0000313" key="2">
    <source>
        <dbReference type="EMBL" id="KAF2011903.1"/>
    </source>
</evidence>